<reference evidence="14" key="2">
    <citation type="journal article" date="2021" name="PeerJ">
        <title>Extensive microbial diversity within the chicken gut microbiome revealed by metagenomics and culture.</title>
        <authorList>
            <person name="Gilroy R."/>
            <person name="Ravi A."/>
            <person name="Getino M."/>
            <person name="Pursley I."/>
            <person name="Horton D.L."/>
            <person name="Alikhan N.F."/>
            <person name="Baker D."/>
            <person name="Gharbi K."/>
            <person name="Hall N."/>
            <person name="Watson M."/>
            <person name="Adriaenssens E.M."/>
            <person name="Foster-Nyarko E."/>
            <person name="Jarju S."/>
            <person name="Secka A."/>
            <person name="Antonio M."/>
            <person name="Oren A."/>
            <person name="Chaudhuri R.R."/>
            <person name="La Ragione R."/>
            <person name="Hildebrand F."/>
            <person name="Pallen M.J."/>
        </authorList>
    </citation>
    <scope>NUCLEOTIDE SEQUENCE</scope>
    <source>
        <strain evidence="14">ChiBcolR7-354</strain>
    </source>
</reference>
<dbReference type="InterPro" id="IPR000719">
    <property type="entry name" value="Prot_kinase_dom"/>
</dbReference>
<feature type="domain" description="Protein kinase" evidence="12">
    <location>
        <begin position="13"/>
        <end position="272"/>
    </location>
</feature>
<feature type="domain" description="PASTA" evidence="13">
    <location>
        <begin position="359"/>
        <end position="429"/>
    </location>
</feature>
<dbReference type="GO" id="GO:0005524">
    <property type="term" value="F:ATP binding"/>
    <property type="evidence" value="ECO:0007669"/>
    <property type="project" value="UniProtKB-UniRule"/>
</dbReference>
<sequence>MDKYLGKMLDDRYEIIEVIGVGGMAVVYKAMCHRLNRYVAIKILRDEFAEDEEFRKRFQTEAQAVAMLSHPNIVSVYDVSHTEGIEYIVMELIDGITLMQYMKRKGALSWKEALHFSVQISKALEHAHSKGIVHRDIKPQNIMILRDGAIKVADFGIAALESTQEKKSDQTVGSVHYIAPEQAKGGAPDTRSDIYSLGVVMYEMLTGRRPYDGDTAEKIALQHIAGNPTPPSQFNPDIPEELERITLKAMEADINRRYQAATELLTDLEDFRQQQAAAAARAGVSQEITEEDGFLYNGTISPDVMPLGNTGELTKEKYKLRRQRARKVSILSGACGVLVFMIAVFVFLWNYWLKDIFSVAERVNVPNFVGLDYQEVIDDPNYTSIFSFTIELAIDPSVPDGEIISQNPEADRSMMIVPEKIAVTLTVSTGVIETEVIDVTNVQYQEATIQLQNAGFRVEPVYEPSDTVTEDYVIRTQPAAGEMIAAGDTVYIYISAGPEIKTVTMPQLVGMTLDAAIDRLESSGLSYGEPTYLHSDYDAGTVIRQSVTAYEEVEAHSRIYLWVSSGPEETPSPSPSPSEEPSESDGPGYYFADEPVEATTEP</sequence>
<keyword evidence="5 14" id="KW-0418">Kinase</keyword>
<dbReference type="InterPro" id="IPR008271">
    <property type="entry name" value="Ser/Thr_kinase_AS"/>
</dbReference>
<dbReference type="CDD" id="cd06577">
    <property type="entry name" value="PASTA_pknB"/>
    <property type="match status" value="3"/>
</dbReference>
<gene>
    <name evidence="14" type="primary">pknB</name>
    <name evidence="14" type="ORF">IAB77_08005</name>
</gene>
<name>A0A9D0ZFJ3_9FIRM</name>
<evidence type="ECO:0000256" key="9">
    <source>
        <dbReference type="PROSITE-ProRule" id="PRU10141"/>
    </source>
</evidence>
<evidence type="ECO:0000256" key="6">
    <source>
        <dbReference type="ARBA" id="ARBA00022840"/>
    </source>
</evidence>
<dbReference type="SMART" id="SM00220">
    <property type="entry name" value="S_TKc"/>
    <property type="match status" value="1"/>
</dbReference>
<evidence type="ECO:0000256" key="7">
    <source>
        <dbReference type="ARBA" id="ARBA00047899"/>
    </source>
</evidence>
<evidence type="ECO:0000259" key="13">
    <source>
        <dbReference type="PROSITE" id="PS51178"/>
    </source>
</evidence>
<keyword evidence="11" id="KW-0812">Transmembrane</keyword>
<dbReference type="NCBIfam" id="NF033483">
    <property type="entry name" value="PknB_PASTA_kin"/>
    <property type="match status" value="1"/>
</dbReference>
<organism evidence="14 15">
    <name type="scientific">Candidatus Scatomorpha intestinavium</name>
    <dbReference type="NCBI Taxonomy" id="2840922"/>
    <lineage>
        <taxon>Bacteria</taxon>
        <taxon>Bacillati</taxon>
        <taxon>Bacillota</taxon>
        <taxon>Clostridia</taxon>
        <taxon>Eubacteriales</taxon>
        <taxon>Candidatus Scatomorpha</taxon>
    </lineage>
</organism>
<dbReference type="PROSITE" id="PS00108">
    <property type="entry name" value="PROTEIN_KINASE_ST"/>
    <property type="match status" value="1"/>
</dbReference>
<feature type="domain" description="PASTA" evidence="13">
    <location>
        <begin position="497"/>
        <end position="565"/>
    </location>
</feature>
<comment type="catalytic activity">
    <reaction evidence="8">
        <text>L-seryl-[protein] + ATP = O-phospho-L-seryl-[protein] + ADP + H(+)</text>
        <dbReference type="Rhea" id="RHEA:17989"/>
        <dbReference type="Rhea" id="RHEA-COMP:9863"/>
        <dbReference type="Rhea" id="RHEA-COMP:11604"/>
        <dbReference type="ChEBI" id="CHEBI:15378"/>
        <dbReference type="ChEBI" id="CHEBI:29999"/>
        <dbReference type="ChEBI" id="CHEBI:30616"/>
        <dbReference type="ChEBI" id="CHEBI:83421"/>
        <dbReference type="ChEBI" id="CHEBI:456216"/>
        <dbReference type="EC" id="2.7.11.1"/>
    </reaction>
</comment>
<evidence type="ECO:0000256" key="5">
    <source>
        <dbReference type="ARBA" id="ARBA00022777"/>
    </source>
</evidence>
<feature type="region of interest" description="Disordered" evidence="10">
    <location>
        <begin position="564"/>
        <end position="602"/>
    </location>
</feature>
<dbReference type="PROSITE" id="PS00107">
    <property type="entry name" value="PROTEIN_KINASE_ATP"/>
    <property type="match status" value="1"/>
</dbReference>
<dbReference type="PANTHER" id="PTHR43289:SF34">
    <property type="entry name" value="SERINE_THREONINE-PROTEIN KINASE YBDM-RELATED"/>
    <property type="match status" value="1"/>
</dbReference>
<dbReference type="PROSITE" id="PS51178">
    <property type="entry name" value="PASTA"/>
    <property type="match status" value="3"/>
</dbReference>
<comment type="caution">
    <text evidence="14">The sequence shown here is derived from an EMBL/GenBank/DDBJ whole genome shotgun (WGS) entry which is preliminary data.</text>
</comment>
<comment type="catalytic activity">
    <reaction evidence="7">
        <text>L-threonyl-[protein] + ATP = O-phospho-L-threonyl-[protein] + ADP + H(+)</text>
        <dbReference type="Rhea" id="RHEA:46608"/>
        <dbReference type="Rhea" id="RHEA-COMP:11060"/>
        <dbReference type="Rhea" id="RHEA-COMP:11605"/>
        <dbReference type="ChEBI" id="CHEBI:15378"/>
        <dbReference type="ChEBI" id="CHEBI:30013"/>
        <dbReference type="ChEBI" id="CHEBI:30616"/>
        <dbReference type="ChEBI" id="CHEBI:61977"/>
        <dbReference type="ChEBI" id="CHEBI:456216"/>
        <dbReference type="EC" id="2.7.11.1"/>
    </reaction>
</comment>
<dbReference type="InterPro" id="IPR011009">
    <property type="entry name" value="Kinase-like_dom_sf"/>
</dbReference>
<keyword evidence="4 9" id="KW-0547">Nucleotide-binding</keyword>
<protein>
    <recommendedName>
        <fullName evidence="1">non-specific serine/threonine protein kinase</fullName>
        <ecNumber evidence="1">2.7.11.1</ecNumber>
    </recommendedName>
</protein>
<dbReference type="PROSITE" id="PS50011">
    <property type="entry name" value="PROTEIN_KINASE_DOM"/>
    <property type="match status" value="1"/>
</dbReference>
<dbReference type="Gene3D" id="3.30.10.20">
    <property type="match status" value="3"/>
</dbReference>
<keyword evidence="2" id="KW-0723">Serine/threonine-protein kinase</keyword>
<evidence type="ECO:0000256" key="8">
    <source>
        <dbReference type="ARBA" id="ARBA00048679"/>
    </source>
</evidence>
<dbReference type="Pfam" id="PF03793">
    <property type="entry name" value="PASTA"/>
    <property type="match status" value="2"/>
</dbReference>
<dbReference type="Proteomes" id="UP000824262">
    <property type="component" value="Unassembled WGS sequence"/>
</dbReference>
<evidence type="ECO:0000256" key="1">
    <source>
        <dbReference type="ARBA" id="ARBA00012513"/>
    </source>
</evidence>
<keyword evidence="3" id="KW-0808">Transferase</keyword>
<evidence type="ECO:0000256" key="4">
    <source>
        <dbReference type="ARBA" id="ARBA00022741"/>
    </source>
</evidence>
<dbReference type="FunFam" id="1.10.510.10:FF:000021">
    <property type="entry name" value="Serine/threonine protein kinase"/>
    <property type="match status" value="1"/>
</dbReference>
<accession>A0A9D0ZFJ3</accession>
<keyword evidence="11" id="KW-1133">Transmembrane helix</keyword>
<dbReference type="PANTHER" id="PTHR43289">
    <property type="entry name" value="MITOGEN-ACTIVATED PROTEIN KINASE KINASE KINASE 20-RELATED"/>
    <property type="match status" value="1"/>
</dbReference>
<dbReference type="SUPFAM" id="SSF56112">
    <property type="entry name" value="Protein kinase-like (PK-like)"/>
    <property type="match status" value="1"/>
</dbReference>
<keyword evidence="11" id="KW-0472">Membrane</keyword>
<dbReference type="GO" id="GO:0004674">
    <property type="term" value="F:protein serine/threonine kinase activity"/>
    <property type="evidence" value="ECO:0007669"/>
    <property type="project" value="UniProtKB-KW"/>
</dbReference>
<dbReference type="AlphaFoldDB" id="A0A9D0ZFJ3"/>
<dbReference type="FunFam" id="3.30.200.20:FF:000035">
    <property type="entry name" value="Serine/threonine protein kinase Stk1"/>
    <property type="match status" value="1"/>
</dbReference>
<evidence type="ECO:0000313" key="14">
    <source>
        <dbReference type="EMBL" id="HIQ79187.1"/>
    </source>
</evidence>
<dbReference type="Pfam" id="PF00069">
    <property type="entry name" value="Pkinase"/>
    <property type="match status" value="1"/>
</dbReference>
<feature type="transmembrane region" description="Helical" evidence="11">
    <location>
        <begin position="328"/>
        <end position="352"/>
    </location>
</feature>
<reference evidence="14" key="1">
    <citation type="submission" date="2020-10" db="EMBL/GenBank/DDBJ databases">
        <authorList>
            <person name="Gilroy R."/>
        </authorList>
    </citation>
    <scope>NUCLEOTIDE SEQUENCE</scope>
    <source>
        <strain evidence="14">ChiBcolR7-354</strain>
    </source>
</reference>
<evidence type="ECO:0000313" key="15">
    <source>
        <dbReference type="Proteomes" id="UP000824262"/>
    </source>
</evidence>
<dbReference type="SMART" id="SM00740">
    <property type="entry name" value="PASTA"/>
    <property type="match status" value="3"/>
</dbReference>
<dbReference type="EC" id="2.7.11.1" evidence="1"/>
<keyword evidence="6 9" id="KW-0067">ATP-binding</keyword>
<evidence type="ECO:0000256" key="10">
    <source>
        <dbReference type="SAM" id="MobiDB-lite"/>
    </source>
</evidence>
<feature type="domain" description="PASTA" evidence="13">
    <location>
        <begin position="430"/>
        <end position="496"/>
    </location>
</feature>
<dbReference type="Gene3D" id="3.30.200.20">
    <property type="entry name" value="Phosphorylase Kinase, domain 1"/>
    <property type="match status" value="1"/>
</dbReference>
<dbReference type="CDD" id="cd14014">
    <property type="entry name" value="STKc_PknB_like"/>
    <property type="match status" value="1"/>
</dbReference>
<dbReference type="InterPro" id="IPR005543">
    <property type="entry name" value="PASTA_dom"/>
</dbReference>
<evidence type="ECO:0000256" key="3">
    <source>
        <dbReference type="ARBA" id="ARBA00022679"/>
    </source>
</evidence>
<evidence type="ECO:0000259" key="12">
    <source>
        <dbReference type="PROSITE" id="PS50011"/>
    </source>
</evidence>
<dbReference type="Gene3D" id="1.10.510.10">
    <property type="entry name" value="Transferase(Phosphotransferase) domain 1"/>
    <property type="match status" value="1"/>
</dbReference>
<dbReference type="InterPro" id="IPR017441">
    <property type="entry name" value="Protein_kinase_ATP_BS"/>
</dbReference>
<evidence type="ECO:0000256" key="11">
    <source>
        <dbReference type="SAM" id="Phobius"/>
    </source>
</evidence>
<feature type="binding site" evidence="9">
    <location>
        <position position="42"/>
    </location>
    <ligand>
        <name>ATP</name>
        <dbReference type="ChEBI" id="CHEBI:30616"/>
    </ligand>
</feature>
<proteinExistence type="predicted"/>
<evidence type="ECO:0000256" key="2">
    <source>
        <dbReference type="ARBA" id="ARBA00022527"/>
    </source>
</evidence>
<dbReference type="EMBL" id="DVGA01000085">
    <property type="protein sequence ID" value="HIQ79187.1"/>
    <property type="molecule type" value="Genomic_DNA"/>
</dbReference>